<dbReference type="KEGG" id="vg:75690841"/>
<name>A0AAE7V4W2_9CAUD</name>
<reference evidence="3 4" key="1">
    <citation type="submission" date="2021-04" db="EMBL/GenBank/DDBJ databases">
        <authorList>
            <person name="Shkoporov A.N."/>
            <person name="Stockdale S.R."/>
            <person name="Guerin E."/>
            <person name="Ross R.P."/>
            <person name="Hill C."/>
        </authorList>
    </citation>
    <scope>NUCLEOTIDE SEQUENCE [LARGE SCALE GENOMIC DNA]</scope>
    <source>
        <strain evidence="4">cr25_1</strain>
    </source>
</reference>
<proteinExistence type="predicted"/>
<dbReference type="Proteomes" id="UP000827441">
    <property type="component" value="Segment"/>
</dbReference>
<keyword evidence="4" id="KW-1185">Reference proteome</keyword>
<evidence type="ECO:0000313" key="4">
    <source>
        <dbReference type="Proteomes" id="UP000827441"/>
    </source>
</evidence>
<feature type="coiled-coil region" evidence="1">
    <location>
        <begin position="677"/>
        <end position="744"/>
    </location>
</feature>
<feature type="region of interest" description="Disordered" evidence="2">
    <location>
        <begin position="1168"/>
        <end position="1192"/>
    </location>
</feature>
<gene>
    <name evidence="3" type="primary">gp_23184</name>
</gene>
<organism evidence="3 4">
    <name type="scientific">uncultured phage cr25_1</name>
    <dbReference type="NCBI Taxonomy" id="2986395"/>
    <lineage>
        <taxon>Viruses</taxon>
        <taxon>Duplodnaviria</taxon>
        <taxon>Heunggongvirae</taxon>
        <taxon>Uroviricota</taxon>
        <taxon>Caudoviricetes</taxon>
        <taxon>Crassvirales</taxon>
        <taxon>Crevaviridae</taxon>
        <taxon>Coarsevirinae</taxon>
        <taxon>Junduvirus</taxon>
        <taxon>Junduvirus copri</taxon>
    </lineage>
</organism>
<accession>A0AAE7V4W2</accession>
<feature type="compositionally biased region" description="Polar residues" evidence="2">
    <location>
        <begin position="1172"/>
        <end position="1192"/>
    </location>
</feature>
<feature type="coiled-coil region" evidence="1">
    <location>
        <begin position="791"/>
        <end position="860"/>
    </location>
</feature>
<evidence type="ECO:0000256" key="1">
    <source>
        <dbReference type="SAM" id="Coils"/>
    </source>
</evidence>
<sequence length="2618" mass="295022">MPNDKTYQTMPLFGEDGRVHYTDVTKSAFDQIGSQSPDNRMSNKEFLNLTKRHNGNIGITPSNYRNYVESRARNQSTLDRIGNALVQTVGEIIGGTIESAGSIFALPSKLFGDDEAYTRNFLEQIGNSINEGTREAFPIYMTEQAQQGSLFDRMKGGGYWASMVPSVLGSAASIMLPARGASLLLGKAFRNAVNLGSKSKYAKDLFKLGTELQKGKAIARANKLADIYGSAVIGRILDSSREAYGVYEEERQWFLDNYKNYTEYDENGNPILKMREVEEVPLTNETIERLADQYADAVASRGYWRSMSNIAYDVVEWMNIIGIARTLSNATRANIRKAMATGDKFAIVRTLNAMPQNERNQLLKSIGGFAAGSLAEMADEMTMSISMKEGAHSARRDFGLLSDTDALADFSQRVGSYLSDADIWTEGIGGLLGGAGMQAVMPYIESKLNKKGIERDQIYVKGLETAVESMRSGLDDIVEALANGDIVGAKLKEQEAILNQIAANQLDGSLELYKEMLRNMSASLKEIQTLKDKRDRNESLTAEEQIALDKGESLLANADYFEQTLNKIEAVEGIYRDHFDSIEGSNNKTEYEYHRRLANLEAQKKLNELEIANITANPDEYAKREAESKEYLNNYVDNKYSDETERTNKKAALSEYARQSAILESTKEAIRIYDNIISNLKTKIDEIEKSIANASKDATPEQLLGLKIALKGANSKLENNNKILKQLQATRDEAAKAIEKLDINSDDKDAAKQARTMLANLTNPKEAKEFFDRRNTAINAELDYYLNGDGYNNIKDEIKLYEDEIKAANNKDLMDELDTYKSSESLQKDEAKFSDTDERLAAYKTRLARLQKQEADSKAAIDRQTAAINAEKERQLKLDKDINDLKTDDSSDKPKIGSGTFGKSYTDFKGIDSLSKEAFDVYNSIISESQVLDTPISTIINNRLKAKNLSSKDAMILNEIKEFNANTERALDNSFDTMTITNLRWIVIRLAAKYSLFDNIFMAHRFKWNDAITGQEIEYIPNKTGGDVSAELNDYLQHLSRYTAQVLKASGKPLPSFLADEHFGLEETTKSDINKLTNKIIQEAKAIQTKFDLINDTIEDNLGRKNPKYALYVSIGGVEYKVLDTPNPRKDAGIRLEGFEGQINRYVLTPANMSNPNDDYILIAKHTESSSRDQSLSPTGGYEAQQSSTDKTIASKVEVTEDSSKANGITTEFQSDAIIENQNDTPIEFVKAANQPIIDFKIEGVDLESINEFLVSLLSQNEANSALFDSNMLNTLLLVPKLLKHTKGSTKYDSDAFIKNLMNKYFTDGKLNKPEKLIIDAAIKLSNAVYINIDGNNNTIRLIDGSSAKTAIDALNELKSLYSKDSDWESDMNSINTALNASFESDFISKMAQILTSDSSLNSDAIAIRLDETLRNKYALISQDLGGIFIDNFNLFGSLVAFISDRSGFRTTKINYYDLVNGMREYRGDNYKNLIPEIMSIINVTNFLKTEFGNRRDYYNAKFRETKDNLYKELYNNYSFFYDLIDTEATGGLPLNESQVIDFINRTPEIISKTYHEGLDITFNPNGAPEDILNNTITSNLGIYEILSDISKGDEVSVIRTNLEENPNKATYDIVINRNGKEYKLGSIPKLETIIEGIAYTVEGANGQYYPRKFAFTDEMANIFAEYQREIFRFMFHYDRAFKPRNNISAKDREDSERNMEIIFDLFRKDRFKPLMNAFKELIYSNLTSKQIKNILDSETLTSIVDSEYEGSTDGEIDINNVALSFNQVYQICLDLFPAFRITNSNMQSIINANGIKKHFNDSINRHEMIFKNNQAIRNDIRMTGSNIFRISHISSGRVLINDEARAEDKEAKQGLPIMHHRNSLVESIKPTKDVVDSKGKPRVQIVYIDETGIARDPKTGGIIQNINKFSSNHIGDIFIGNRQGISVVIPQTDEINTLFPTSPNTIMGSITDETEEARINKLNKYNKYISDAIKEILALNSGNITEARLEISNRLQNIIICSEKSSATQDDIYFQSGNTADGSKRFVMMKAVLGEGKGKIAYHKFIQTSIDGREAIIHYTSGNKLDVSNYNGALNHPSYPHTIYYLDTPADVQKFNNKLNSIIPNMVRQFGLKDGAAVSKDSNDSSYTTGYTDPITGDQYEDIYEYYMATNAIYSDVAYIKNKYGDVVSNVSISGNSPIKFSIATKAFDNNSEVTQRFYDPVELLKTVQDNERYKEDWSSIAELSNILEYEAGINPVYVKHTVSRTQVFEKGEGSAQPVKTSTDIDGFYRNQFRIDVNYNWELANEEAHKGYLTRTLAHEMIHTYIMKFFNSTMRDINNPEKLAQREALIDYNNKEWQTWFEDFTKAIANTRQELAGKTDLNDREKFLKDMLRDGGIVNKLIQVITNEFTSINESISRKLEARKNGAKVVINGQDAVSEIITYALTDPRIFRLLNELKSTTDRIEGSEDIETPTFWDKFKKVLLNIFQKIFGVIDTKVKADSLMERLNDTINRIYNKDFRDMDPNVTISSIQWSLEAPGREGDVVERGTSAETTVESPVLTETETKVQTEESIDTTIEEDEDIDWDDDYVDIEGDLKLSMSLSDSSSIATNISKYLNDSVASLNKNTNFDETNKRIC</sequence>
<keyword evidence="1" id="KW-0175">Coiled coil</keyword>
<evidence type="ECO:0000313" key="3">
    <source>
        <dbReference type="EMBL" id="QWM90251.1"/>
    </source>
</evidence>
<protein>
    <submittedName>
        <fullName evidence="3">Uncharacterized protein</fullName>
    </submittedName>
</protein>
<dbReference type="EMBL" id="MZ130487">
    <property type="protein sequence ID" value="QWM90251.1"/>
    <property type="molecule type" value="Genomic_DNA"/>
</dbReference>
<dbReference type="GeneID" id="75690841"/>
<evidence type="ECO:0000256" key="2">
    <source>
        <dbReference type="SAM" id="MobiDB-lite"/>
    </source>
</evidence>
<dbReference type="RefSeq" id="YP_010359823.1">
    <property type="nucleotide sequence ID" value="NC_062777.1"/>
</dbReference>